<gene>
    <name evidence="1" type="ORF">NCTC13532_04098</name>
</gene>
<proteinExistence type="predicted"/>
<sequence>MRVGTPYSYLYTDENNLQKLELQIVVWVLKGFVNGALGTLEDSFALKGLGIKMIGGKEDLIPRLSTKDKTAEFTGILLFAAMEPTPGGEISAGGKGLKNMFKITESQGFYIRSKTVFSNGTFEKTVQGLASLKEGTSLVKLIKSFEAEALTVGAKQIVIKGIDIVETRLIKDVNFAKRMGYTVEKTNNSITIYKKL</sequence>
<accession>A0A381FPL7</accession>
<protein>
    <submittedName>
        <fullName evidence="1">Uncharacterized protein</fullName>
    </submittedName>
</protein>
<evidence type="ECO:0000313" key="2">
    <source>
        <dbReference type="Proteomes" id="UP000254282"/>
    </source>
</evidence>
<dbReference type="EMBL" id="UFVR01000004">
    <property type="protein sequence ID" value="SUX48481.1"/>
    <property type="molecule type" value="Genomic_DNA"/>
</dbReference>
<dbReference type="AlphaFoldDB" id="A0A381FPL7"/>
<dbReference type="RefSeq" id="WP_115621581.1">
    <property type="nucleotide sequence ID" value="NZ_UFVR01000004.1"/>
</dbReference>
<organism evidence="1 2">
    <name type="scientific">Chryseobacterium indoltheticum</name>
    <dbReference type="NCBI Taxonomy" id="254"/>
    <lineage>
        <taxon>Bacteria</taxon>
        <taxon>Pseudomonadati</taxon>
        <taxon>Bacteroidota</taxon>
        <taxon>Flavobacteriia</taxon>
        <taxon>Flavobacteriales</taxon>
        <taxon>Weeksellaceae</taxon>
        <taxon>Chryseobacterium group</taxon>
        <taxon>Chryseobacterium</taxon>
    </lineage>
</organism>
<reference evidence="1 2" key="1">
    <citation type="submission" date="2018-06" db="EMBL/GenBank/DDBJ databases">
        <authorList>
            <consortium name="Pathogen Informatics"/>
            <person name="Doyle S."/>
        </authorList>
    </citation>
    <scope>NUCLEOTIDE SEQUENCE [LARGE SCALE GENOMIC DNA]</scope>
    <source>
        <strain evidence="1 2">NCTC13532</strain>
    </source>
</reference>
<evidence type="ECO:0000313" key="1">
    <source>
        <dbReference type="EMBL" id="SUX48481.1"/>
    </source>
</evidence>
<name>A0A381FPL7_9FLAO</name>
<dbReference type="Proteomes" id="UP000254282">
    <property type="component" value="Unassembled WGS sequence"/>
</dbReference>